<feature type="signal peptide" evidence="1">
    <location>
        <begin position="1"/>
        <end position="19"/>
    </location>
</feature>
<dbReference type="AlphaFoldDB" id="A0AAV3F144"/>
<keyword evidence="1" id="KW-0732">Signal</keyword>
<dbReference type="Proteomes" id="UP000004834">
    <property type="component" value="Unassembled WGS sequence"/>
</dbReference>
<evidence type="ECO:0000313" key="3">
    <source>
        <dbReference type="Proteomes" id="UP000004834"/>
    </source>
</evidence>
<comment type="caution">
    <text evidence="2">The sequence shown here is derived from an EMBL/GenBank/DDBJ whole genome shotgun (WGS) entry which is preliminary data.</text>
</comment>
<sequence length="552" mass="59294">MKKKITLALFLLGTVGLYAQTGIGTTLPNSTSILDVDSTNKGILIPRVNLLNDTDKTTIKGGDYPESLIVYHNGTKDLIAGFYYWEKKKWNVLISNTNLYEYIKKEAKQDTVMIKHENGDYIFTWKDDKGVEQTMKISDVIKKFETLTEFKGAIEGNEAVLTYKPERGVETKVLLTDLLKKSTDFETYIKSLITTNMVVPTTVVANGSGTEVAKTIDTNSNTTTYKVSVVPTEIDLTGDVGGKAGDNTINKIKKVTVSPTPPTTTGQALVYNDATKVWEPGKPAVNTNDITGKANLTTDGVIVVGDATTGTNSAPNAVLAATTLSIKKESITSSLIKDGTIELTDMKKGDANAVLTTNTTGELKWEPRADLGNVITANNGITKTVNNIELGGALTKPTTITTTATNELIITGLPMAKVGIDNIVMRDAATGALRQSKGTMPSFFHMPSVMLPTAEGQTTQAGITFNNATRTGTVDLYLIYKNQFTTPVRSSVAGAKLPVLNATDMVYHITYIDTTVFTITGLTTDGKLTYTVSATAKPSLASFANVIFAVNN</sequence>
<dbReference type="RefSeq" id="WP_006264067.1">
    <property type="nucleotide sequence ID" value="NZ_JH590838.1"/>
</dbReference>
<evidence type="ECO:0000256" key="1">
    <source>
        <dbReference type="SAM" id="SignalP"/>
    </source>
</evidence>
<evidence type="ECO:0000313" key="2">
    <source>
        <dbReference type="EMBL" id="EHO09194.1"/>
    </source>
</evidence>
<proteinExistence type="predicted"/>
<accession>A0AAV3F144</accession>
<protein>
    <submittedName>
        <fullName evidence="2">Uncharacterized protein</fullName>
    </submittedName>
</protein>
<gene>
    <name evidence="2" type="ORF">HMPREF9715_02482</name>
</gene>
<name>A0AAV3F144_9FLAO</name>
<reference evidence="2 3" key="1">
    <citation type="submission" date="2011-11" db="EMBL/GenBank/DDBJ databases">
        <title>The Genome Sequence of Myroides odoratimimus CIP 101113.</title>
        <authorList>
            <person name="Earl A."/>
            <person name="Ward D."/>
            <person name="Feldgarden M."/>
            <person name="Gevers D."/>
            <person name="Huys G."/>
            <person name="Young S.K."/>
            <person name="Zeng Q."/>
            <person name="Gargeya S."/>
            <person name="Fitzgerald M."/>
            <person name="Haas B."/>
            <person name="Abouelleil A."/>
            <person name="Alvarado L."/>
            <person name="Arachchi H.M."/>
            <person name="Berlin A."/>
            <person name="Brown A."/>
            <person name="Chapman S.B."/>
            <person name="Chen Z."/>
            <person name="Dunbar C."/>
            <person name="Freedman E."/>
            <person name="Gearin G."/>
            <person name="Goldberg J."/>
            <person name="Griggs A."/>
            <person name="Gujja S."/>
            <person name="Heiman D."/>
            <person name="Howarth C."/>
            <person name="Larson L."/>
            <person name="Lui A."/>
            <person name="MacDonald P.J.P."/>
            <person name="Montmayeur A."/>
            <person name="Murphy C."/>
            <person name="Neiman D."/>
            <person name="Pearson M."/>
            <person name="Priest M."/>
            <person name="Roberts A."/>
            <person name="Saif S."/>
            <person name="Shea T."/>
            <person name="Shenoy N."/>
            <person name="Sisk P."/>
            <person name="Stolte C."/>
            <person name="Sykes S."/>
            <person name="Wortman J."/>
            <person name="Nusbaum C."/>
            <person name="Birren B."/>
        </authorList>
    </citation>
    <scope>NUCLEOTIDE SEQUENCE [LARGE SCALE GENOMIC DNA]</scope>
    <source>
        <strain evidence="2 3">CIP 101113</strain>
    </source>
</reference>
<feature type="chain" id="PRO_5043965865" evidence="1">
    <location>
        <begin position="20"/>
        <end position="552"/>
    </location>
</feature>
<organism evidence="2 3">
    <name type="scientific">Myroides odoratimimus CIP 101113</name>
    <dbReference type="NCBI Taxonomy" id="883154"/>
    <lineage>
        <taxon>Bacteria</taxon>
        <taxon>Pseudomonadati</taxon>
        <taxon>Bacteroidota</taxon>
        <taxon>Flavobacteriia</taxon>
        <taxon>Flavobacteriales</taxon>
        <taxon>Flavobacteriaceae</taxon>
        <taxon>Myroides</taxon>
    </lineage>
</organism>
<dbReference type="EMBL" id="AGEE01000033">
    <property type="protein sequence ID" value="EHO09194.1"/>
    <property type="molecule type" value="Genomic_DNA"/>
</dbReference>